<organism evidence="1 3">
    <name type="scientific">Verticillium longisporum</name>
    <name type="common">Verticillium dahliae var. longisporum</name>
    <dbReference type="NCBI Taxonomy" id="100787"/>
    <lineage>
        <taxon>Eukaryota</taxon>
        <taxon>Fungi</taxon>
        <taxon>Dikarya</taxon>
        <taxon>Ascomycota</taxon>
        <taxon>Pezizomycotina</taxon>
        <taxon>Sordariomycetes</taxon>
        <taxon>Hypocreomycetidae</taxon>
        <taxon>Glomerellales</taxon>
        <taxon>Plectosphaerellaceae</taxon>
        <taxon>Verticillium</taxon>
    </lineage>
</organism>
<dbReference type="OrthoDB" id="5275361at2759"/>
<dbReference type="GO" id="GO:1990879">
    <property type="term" value="C:CST complex"/>
    <property type="evidence" value="ECO:0007669"/>
    <property type="project" value="InterPro"/>
</dbReference>
<dbReference type="Proteomes" id="UP000689129">
    <property type="component" value="Unassembled WGS sequence"/>
</dbReference>
<dbReference type="Gene3D" id="2.40.50.140">
    <property type="entry name" value="Nucleic acid-binding proteins"/>
    <property type="match status" value="1"/>
</dbReference>
<sequence>MSRGPLPSQICLLADLSVKSPGDKVRFLGCVTAYTVATATLVLCHSFPSGTDTAAHVDVKLVLDSLTGEQVRIGEWVNIIGYITSKVLEDASQYDHQPTSNRNVVSVQALLLWSAGPMQVQRYEELLSSNKRHAV</sequence>
<evidence type="ECO:0008006" key="4">
    <source>
        <dbReference type="Google" id="ProtNLM"/>
    </source>
</evidence>
<dbReference type="AlphaFoldDB" id="A0A0G4LN85"/>
<name>A0A0G4LN85_VERLO</name>
<dbReference type="InterPro" id="IPR024222">
    <property type="entry name" value="Ten1_fungal"/>
</dbReference>
<dbReference type="Proteomes" id="UP000044602">
    <property type="component" value="Unassembled WGS sequence"/>
</dbReference>
<reference evidence="2" key="2">
    <citation type="journal article" date="2021" name="Mol. Plant Pathol.">
        <title>A 20-kb lineage-specific genomic region tames virulence in pathogenic amphidiploid Verticillium longisporum.</title>
        <authorList>
            <person name="Harting R."/>
            <person name="Starke J."/>
            <person name="Kusch H."/>
            <person name="Poggeler S."/>
            <person name="Maurus I."/>
            <person name="Schluter R."/>
            <person name="Landesfeind M."/>
            <person name="Bulla I."/>
            <person name="Nowrousian M."/>
            <person name="de Jonge R."/>
            <person name="Stahlhut G."/>
            <person name="Hoff K.J."/>
            <person name="Asshauer K.P."/>
            <person name="Thurmer A."/>
            <person name="Stanke M."/>
            <person name="Daniel R."/>
            <person name="Morgenstern B."/>
            <person name="Thomma B.P.H.J."/>
            <person name="Kronstad J.W."/>
            <person name="Braus-Stromeyer S.A."/>
            <person name="Braus G.H."/>
        </authorList>
    </citation>
    <scope>NUCLEOTIDE SEQUENCE</scope>
    <source>
        <strain evidence="2">Vl32</strain>
    </source>
</reference>
<dbReference type="GO" id="GO:0043047">
    <property type="term" value="F:single-stranded telomeric DNA binding"/>
    <property type="evidence" value="ECO:0007669"/>
    <property type="project" value="InterPro"/>
</dbReference>
<dbReference type="InterPro" id="IPR012340">
    <property type="entry name" value="NA-bd_OB-fold"/>
</dbReference>
<accession>A0A0G4LN85</accession>
<dbReference type="EMBL" id="JAEMWZ010000143">
    <property type="protein sequence ID" value="KAG7134238.1"/>
    <property type="molecule type" value="Genomic_DNA"/>
</dbReference>
<protein>
    <recommendedName>
        <fullName evidence="4">CST complex subunit Ten1</fullName>
    </recommendedName>
</protein>
<reference evidence="1 3" key="1">
    <citation type="submission" date="2015-05" db="EMBL/GenBank/DDBJ databases">
        <authorList>
            <person name="Wang D.B."/>
            <person name="Wang M."/>
        </authorList>
    </citation>
    <scope>NUCLEOTIDE SEQUENCE [LARGE SCALE GENOMIC DNA]</scope>
    <source>
        <strain evidence="1">VL1</strain>
    </source>
</reference>
<proteinExistence type="predicted"/>
<evidence type="ECO:0000313" key="1">
    <source>
        <dbReference type="EMBL" id="CRK23170.1"/>
    </source>
</evidence>
<dbReference type="GO" id="GO:0016233">
    <property type="term" value="P:telomere capping"/>
    <property type="evidence" value="ECO:0007669"/>
    <property type="project" value="InterPro"/>
</dbReference>
<evidence type="ECO:0000313" key="2">
    <source>
        <dbReference type="EMBL" id="KAG7134238.1"/>
    </source>
</evidence>
<evidence type="ECO:0000313" key="3">
    <source>
        <dbReference type="Proteomes" id="UP000044602"/>
    </source>
</evidence>
<dbReference type="Pfam" id="PF12658">
    <property type="entry name" value="Ten1"/>
    <property type="match status" value="1"/>
</dbReference>
<keyword evidence="3" id="KW-1185">Reference proteome</keyword>
<gene>
    <name evidence="1" type="ORF">BN1708_013639</name>
    <name evidence="2" type="ORF">HYQ45_007743</name>
</gene>
<dbReference type="EMBL" id="CVQH01015335">
    <property type="protein sequence ID" value="CRK23170.1"/>
    <property type="molecule type" value="Genomic_DNA"/>
</dbReference>